<dbReference type="Pfam" id="PF00069">
    <property type="entry name" value="Pkinase"/>
    <property type="match status" value="1"/>
</dbReference>
<keyword evidence="7" id="KW-0808">Transferase</keyword>
<dbReference type="PROSITE" id="PS50011">
    <property type="entry name" value="PROTEIN_KINASE_DOM"/>
    <property type="match status" value="1"/>
</dbReference>
<dbReference type="SUPFAM" id="SSF56112">
    <property type="entry name" value="Protein kinase-like (PK-like)"/>
    <property type="match status" value="1"/>
</dbReference>
<dbReference type="SMART" id="SM00220">
    <property type="entry name" value="S_TKc"/>
    <property type="match status" value="1"/>
</dbReference>
<keyword evidence="7" id="KW-0418">Kinase</keyword>
<comment type="similarity">
    <text evidence="1">Belongs to the protein kinase superfamily. STE Ser/Thr protein kinase family. STE20 subfamily.</text>
</comment>
<feature type="domain" description="Protein kinase" evidence="6">
    <location>
        <begin position="7"/>
        <end position="298"/>
    </location>
</feature>
<evidence type="ECO:0000259" key="6">
    <source>
        <dbReference type="PROSITE" id="PS50011"/>
    </source>
</evidence>
<keyword evidence="5" id="KW-0472">Membrane</keyword>
<accession>A0ABV6QUG3</accession>
<evidence type="ECO:0000256" key="4">
    <source>
        <dbReference type="SAM" id="MobiDB-lite"/>
    </source>
</evidence>
<evidence type="ECO:0000256" key="2">
    <source>
        <dbReference type="ARBA" id="ARBA00022741"/>
    </source>
</evidence>
<organism evidence="7 8">
    <name type="scientific">Kribbella deserti</name>
    <dbReference type="NCBI Taxonomy" id="1926257"/>
    <lineage>
        <taxon>Bacteria</taxon>
        <taxon>Bacillati</taxon>
        <taxon>Actinomycetota</taxon>
        <taxon>Actinomycetes</taxon>
        <taxon>Propionibacteriales</taxon>
        <taxon>Kribbellaceae</taxon>
        <taxon>Kribbella</taxon>
    </lineage>
</organism>
<keyword evidence="3" id="KW-0067">ATP-binding</keyword>
<evidence type="ECO:0000256" key="5">
    <source>
        <dbReference type="SAM" id="Phobius"/>
    </source>
</evidence>
<keyword evidence="5" id="KW-0812">Transmembrane</keyword>
<dbReference type="PANTHER" id="PTHR45832:SF22">
    <property type="entry name" value="SERINE_THREONINE-PROTEIN KINASE SAMKA-RELATED"/>
    <property type="match status" value="1"/>
</dbReference>
<dbReference type="Gene3D" id="1.10.510.10">
    <property type="entry name" value="Transferase(Phosphotransferase) domain 1"/>
    <property type="match status" value="1"/>
</dbReference>
<evidence type="ECO:0000256" key="3">
    <source>
        <dbReference type="ARBA" id="ARBA00022840"/>
    </source>
</evidence>
<keyword evidence="8" id="KW-1185">Reference proteome</keyword>
<gene>
    <name evidence="7" type="ORF">ACFFGN_29650</name>
</gene>
<comment type="caution">
    <text evidence="7">The sequence shown here is derived from an EMBL/GenBank/DDBJ whole genome shotgun (WGS) entry which is preliminary data.</text>
</comment>
<dbReference type="PANTHER" id="PTHR45832">
    <property type="entry name" value="SERINE/THREONINE-PROTEIN KINASE SAMKA-RELATED-RELATED"/>
    <property type="match status" value="1"/>
</dbReference>
<feature type="region of interest" description="Disordered" evidence="4">
    <location>
        <begin position="314"/>
        <end position="360"/>
    </location>
</feature>
<feature type="compositionally biased region" description="Polar residues" evidence="4">
    <location>
        <begin position="218"/>
        <end position="247"/>
    </location>
</feature>
<keyword evidence="5" id="KW-1133">Transmembrane helix</keyword>
<dbReference type="EMBL" id="JBHLTC010000038">
    <property type="protein sequence ID" value="MFC0628271.1"/>
    <property type="molecule type" value="Genomic_DNA"/>
</dbReference>
<dbReference type="Proteomes" id="UP001589890">
    <property type="component" value="Unassembled WGS sequence"/>
</dbReference>
<dbReference type="GO" id="GO:0016301">
    <property type="term" value="F:kinase activity"/>
    <property type="evidence" value="ECO:0007669"/>
    <property type="project" value="UniProtKB-KW"/>
</dbReference>
<feature type="compositionally biased region" description="Low complexity" evidence="4">
    <location>
        <begin position="333"/>
        <end position="357"/>
    </location>
</feature>
<dbReference type="RefSeq" id="WP_380054227.1">
    <property type="nucleotide sequence ID" value="NZ_JBHLTC010000038.1"/>
</dbReference>
<keyword evidence="2" id="KW-0547">Nucleotide-binding</keyword>
<evidence type="ECO:0000256" key="1">
    <source>
        <dbReference type="ARBA" id="ARBA00008874"/>
    </source>
</evidence>
<dbReference type="InterPro" id="IPR000719">
    <property type="entry name" value="Prot_kinase_dom"/>
</dbReference>
<name>A0ABV6QUG3_9ACTN</name>
<dbReference type="InterPro" id="IPR011009">
    <property type="entry name" value="Kinase-like_dom_sf"/>
</dbReference>
<evidence type="ECO:0000313" key="8">
    <source>
        <dbReference type="Proteomes" id="UP001589890"/>
    </source>
</evidence>
<protein>
    <submittedName>
        <fullName evidence="7">Protein kinase</fullName>
    </submittedName>
</protein>
<reference evidence="7 8" key="1">
    <citation type="submission" date="2024-09" db="EMBL/GenBank/DDBJ databases">
        <authorList>
            <person name="Sun Q."/>
            <person name="Mori K."/>
        </authorList>
    </citation>
    <scope>NUCLEOTIDE SEQUENCE [LARGE SCALE GENOMIC DNA]</scope>
    <source>
        <strain evidence="7 8">CGMCC 1.15906</strain>
    </source>
</reference>
<dbReference type="InterPro" id="IPR051931">
    <property type="entry name" value="PAK3-like"/>
</dbReference>
<feature type="compositionally biased region" description="Basic residues" evidence="4">
    <location>
        <begin position="253"/>
        <end position="274"/>
    </location>
</feature>
<feature type="region of interest" description="Disordered" evidence="4">
    <location>
        <begin position="218"/>
        <end position="282"/>
    </location>
</feature>
<proteinExistence type="inferred from homology"/>
<evidence type="ECO:0000313" key="7">
    <source>
        <dbReference type="EMBL" id="MFC0628271.1"/>
    </source>
</evidence>
<feature type="transmembrane region" description="Helical" evidence="5">
    <location>
        <begin position="289"/>
        <end position="310"/>
    </location>
</feature>
<sequence length="489" mass="51504">MEDFAGFSVRRTLGAGSIGTVQLVRDHASGRFAAVKRVPVERVPSEQAFRDRLALAARLAHPHVARQLDVRRTEYEWFVLSEFVPAGNVADLLARRGRLSVAELVTLLVPIARALAAAHRIGLCHGHLGPGDVLLTAEGRPILTDLGLHPGEADPQADLAALHRLALLAGGPATTFTAALFGLTSATKTEGEAERLAGRLLALADPVAIDLGFAESAQSPPAANPLTTSPAGESGSTGFASGVQAVTLSRGRALARPKRTKSRRASSARRRKSSRGWWSSRMPRPDTRVVMLGIAALFATALLITGVLLIGSEGGSSAAAEPPSPKNAATPTVSVSADPPALSPSSPTSTTAGPPVVGRDPGRAVAGWLATLRMLDRRRAEAFAVGDSSRLEAIYAPGSAPWQRDLALLDDYRRRGLLVQGLTMKIESVAIQREASTSAVLRVVDRLSAGVVLDHRGRRTVLPPGAPASRLITLTRFGKEWRIVSIVSA</sequence>